<dbReference type="Pfam" id="PF11512">
    <property type="entry name" value="Atu4866"/>
    <property type="match status" value="1"/>
</dbReference>
<reference evidence="1 4" key="2">
    <citation type="submission" date="2018-01" db="EMBL/GenBank/DDBJ databases">
        <title>Complete genome sequence of Caulobacter flavus RHGG3.</title>
        <authorList>
            <person name="Yang E."/>
        </authorList>
    </citation>
    <scope>NUCLEOTIDE SEQUENCE [LARGE SCALE GENOMIC DNA]</scope>
    <source>
        <strain evidence="1 4">RHGG3</strain>
    </source>
</reference>
<evidence type="ECO:0000313" key="1">
    <source>
        <dbReference type="EMBL" id="AYV49586.1"/>
    </source>
</evidence>
<proteinExistence type="predicted"/>
<dbReference type="InterPro" id="IPR020955">
    <property type="entry name" value="Uncharacterised_Atu4866"/>
</dbReference>
<dbReference type="Proteomes" id="UP000234483">
    <property type="component" value="Unassembled WGS sequence"/>
</dbReference>
<dbReference type="InterPro" id="IPR038646">
    <property type="entry name" value="Atu4866-like_sf"/>
</dbReference>
<evidence type="ECO:0000313" key="3">
    <source>
        <dbReference type="Proteomes" id="UP000234483"/>
    </source>
</evidence>
<dbReference type="KEGG" id="cfh:C1707_14020"/>
<dbReference type="Gene3D" id="2.40.128.290">
    <property type="entry name" value="Uncharacterised protein Atu4866, PF11512"/>
    <property type="match status" value="1"/>
</dbReference>
<gene>
    <name evidence="1" type="ORF">C1707_14020</name>
    <name evidence="2" type="ORF">CFHF_04885</name>
</gene>
<sequence length="74" mass="7979">MIDHLPVSGVWSSPDGRFSLELRPDGRFVEVHANPDSVFTGAYVLVGETLKLFEDHGAVITGRLADGRLSLGTV</sequence>
<dbReference type="Proteomes" id="UP000281192">
    <property type="component" value="Chromosome"/>
</dbReference>
<organism evidence="2 3">
    <name type="scientific">Caulobacter flavus</name>
    <dbReference type="NCBI Taxonomy" id="1679497"/>
    <lineage>
        <taxon>Bacteria</taxon>
        <taxon>Pseudomonadati</taxon>
        <taxon>Pseudomonadota</taxon>
        <taxon>Alphaproteobacteria</taxon>
        <taxon>Caulobacterales</taxon>
        <taxon>Caulobacteraceae</taxon>
        <taxon>Caulobacter</taxon>
    </lineage>
</organism>
<keyword evidence="4" id="KW-1185">Reference proteome</keyword>
<evidence type="ECO:0000313" key="4">
    <source>
        <dbReference type="Proteomes" id="UP000281192"/>
    </source>
</evidence>
<dbReference type="AlphaFoldDB" id="A0A2N5CXP7"/>
<dbReference type="OrthoDB" id="9810893at2"/>
<reference evidence="2 3" key="1">
    <citation type="submission" date="2017-12" db="EMBL/GenBank/DDBJ databases">
        <title>The genome sequence of Caulobacter flavus CGMCC1 15093.</title>
        <authorList>
            <person name="Gao J."/>
            <person name="Mao X."/>
            <person name="Sun J."/>
        </authorList>
    </citation>
    <scope>NUCLEOTIDE SEQUENCE [LARGE SCALE GENOMIC DNA]</scope>
    <source>
        <strain evidence="2 3">CGMCC1 15093</strain>
    </source>
</reference>
<protein>
    <submittedName>
        <fullName evidence="2">Uncharacterized protein</fullName>
    </submittedName>
</protein>
<dbReference type="EMBL" id="CP026100">
    <property type="protein sequence ID" value="AYV49586.1"/>
    <property type="molecule type" value="Genomic_DNA"/>
</dbReference>
<name>A0A2N5CXP7_9CAUL</name>
<dbReference type="EMBL" id="PJRQ01000009">
    <property type="protein sequence ID" value="PLR18587.1"/>
    <property type="molecule type" value="Genomic_DNA"/>
</dbReference>
<accession>A0A2N5CXP7</accession>
<evidence type="ECO:0000313" key="2">
    <source>
        <dbReference type="EMBL" id="PLR18587.1"/>
    </source>
</evidence>